<feature type="region of interest" description="Disordered" evidence="7">
    <location>
        <begin position="521"/>
        <end position="553"/>
    </location>
</feature>
<keyword evidence="1 6" id="KW-0479">Metal-binding</keyword>
<evidence type="ECO:0008006" key="12">
    <source>
        <dbReference type="Google" id="ProtNLM"/>
    </source>
</evidence>
<evidence type="ECO:0000256" key="6">
    <source>
        <dbReference type="PROSITE-ProRule" id="PRU01263"/>
    </source>
</evidence>
<dbReference type="InterPro" id="IPR013087">
    <property type="entry name" value="Znf_C2H2_type"/>
</dbReference>
<feature type="domain" description="C2H2-type" evidence="8">
    <location>
        <begin position="408"/>
        <end position="430"/>
    </location>
</feature>
<feature type="domain" description="ZAD" evidence="9">
    <location>
        <begin position="16"/>
        <end position="109"/>
    </location>
</feature>
<dbReference type="GO" id="GO:0008270">
    <property type="term" value="F:zinc ion binding"/>
    <property type="evidence" value="ECO:0007669"/>
    <property type="project" value="UniProtKB-UniRule"/>
</dbReference>
<dbReference type="Proteomes" id="UP000095300">
    <property type="component" value="Unassembled WGS sequence"/>
</dbReference>
<proteinExistence type="predicted"/>
<keyword evidence="4 6" id="KW-0862">Zinc</keyword>
<reference evidence="10" key="1">
    <citation type="submission" date="2020-05" db="UniProtKB">
        <authorList>
            <consortium name="EnsemblMetazoa"/>
        </authorList>
    </citation>
    <scope>IDENTIFICATION</scope>
    <source>
        <strain evidence="10">USDA</strain>
    </source>
</reference>
<dbReference type="AlphaFoldDB" id="A0A1I8PD23"/>
<dbReference type="GO" id="GO:0005634">
    <property type="term" value="C:nucleus"/>
    <property type="evidence" value="ECO:0007669"/>
    <property type="project" value="InterPro"/>
</dbReference>
<dbReference type="SMART" id="SM00868">
    <property type="entry name" value="zf-AD"/>
    <property type="match status" value="1"/>
</dbReference>
<feature type="region of interest" description="Disordered" evidence="7">
    <location>
        <begin position="35"/>
        <end position="54"/>
    </location>
</feature>
<evidence type="ECO:0000256" key="7">
    <source>
        <dbReference type="SAM" id="MobiDB-lite"/>
    </source>
</evidence>
<dbReference type="PANTHER" id="PTHR24409">
    <property type="entry name" value="ZINC FINGER PROTEIN 142"/>
    <property type="match status" value="1"/>
</dbReference>
<dbReference type="OrthoDB" id="654211at2759"/>
<dbReference type="Pfam" id="PF00096">
    <property type="entry name" value="zf-C2H2"/>
    <property type="match status" value="2"/>
</dbReference>
<evidence type="ECO:0000313" key="11">
    <source>
        <dbReference type="Proteomes" id="UP000095300"/>
    </source>
</evidence>
<keyword evidence="11" id="KW-1185">Reference proteome</keyword>
<evidence type="ECO:0000256" key="1">
    <source>
        <dbReference type="ARBA" id="ARBA00022723"/>
    </source>
</evidence>
<protein>
    <recommendedName>
        <fullName evidence="12">C2H2-type domain-containing protein</fullName>
    </recommendedName>
</protein>
<dbReference type="InterPro" id="IPR012934">
    <property type="entry name" value="Znf_AD"/>
</dbReference>
<feature type="domain" description="C2H2-type" evidence="8">
    <location>
        <begin position="225"/>
        <end position="247"/>
    </location>
</feature>
<evidence type="ECO:0000256" key="2">
    <source>
        <dbReference type="ARBA" id="ARBA00022737"/>
    </source>
</evidence>
<name>A0A1I8PD23_STOCA</name>
<feature type="compositionally biased region" description="Low complexity" evidence="7">
    <location>
        <begin position="38"/>
        <end position="48"/>
    </location>
</feature>
<gene>
    <name evidence="10" type="primary">106082187</name>
</gene>
<accession>A0A1I8PD23</accession>
<feature type="binding site" evidence="6">
    <location>
        <position position="85"/>
    </location>
    <ligand>
        <name>Zn(2+)</name>
        <dbReference type="ChEBI" id="CHEBI:29105"/>
    </ligand>
</feature>
<evidence type="ECO:0000256" key="5">
    <source>
        <dbReference type="PROSITE-ProRule" id="PRU00042"/>
    </source>
</evidence>
<feature type="binding site" evidence="6">
    <location>
        <position position="21"/>
    </location>
    <ligand>
        <name>Zn(2+)</name>
        <dbReference type="ChEBI" id="CHEBI:29105"/>
    </ligand>
</feature>
<dbReference type="SMART" id="SM00355">
    <property type="entry name" value="ZnF_C2H2"/>
    <property type="match status" value="4"/>
</dbReference>
<sequence length="628" mass="72185">MEYVKRRYTGDYNKSNLCRFCGSEDKENVDIFLSKRQGPSSSSSDKGSSGSGVSGAEDLLNKISTVYPFVMYENDPLPQHICPKCITNVQTLYQDIQEVLRHQKKLMNLIRIDEPHHEYFRILNEIENSAKSTKMFIKASYDVDINQNTPIKFLTFPPNENLNKALTSSTSSLNTKPVNEKLVQNIQTKLELNGFTIKRIKVAQVENKSDASISLDEEDDEEEEVNCSYCTKVFASQKDLALHQVTHMKVSTDKIFEKRLLPKNWRRGRLICVNNEKNIRCLNCWQVFRDNKSILHHWSSSDCFYYCFICSKEFPHSPKLLREHMPMAHGITFRSIMKQFFANRTTPTVKMSIIQHQQPTSSWRMPNQQSELRPMHPININVKPPHKKKRKNYYRMGKSSTKNDDGTFSCNICHKVFSNYRSSNSHMRIHNIPDVYDDRKKDSYSNNDELLLPDILPFSSSDSGISSTHHAASSSTAPVPIAFNQARPSIPQAVRPPYKIITNNGPLRGIRTKIVQKRRDFMTSGSGSGNESSLSMSPFEPRNSSTPWSSQQNAYQQRYNWSPSMERERAPVTDYTPTHTVVKSEPLDHTSADGTDYNQLTCFICKDTFASSKEYRMHAMFVHNINDE</sequence>
<dbReference type="KEGG" id="scac:106082187"/>
<dbReference type="Pfam" id="PF07776">
    <property type="entry name" value="zf-AD"/>
    <property type="match status" value="1"/>
</dbReference>
<feature type="compositionally biased region" description="Polar residues" evidence="7">
    <location>
        <begin position="542"/>
        <end position="553"/>
    </location>
</feature>
<dbReference type="PROSITE" id="PS00028">
    <property type="entry name" value="ZINC_FINGER_C2H2_1"/>
    <property type="match status" value="3"/>
</dbReference>
<feature type="binding site" evidence="6">
    <location>
        <position position="18"/>
    </location>
    <ligand>
        <name>Zn(2+)</name>
        <dbReference type="ChEBI" id="CHEBI:29105"/>
    </ligand>
</feature>
<evidence type="ECO:0000313" key="10">
    <source>
        <dbReference type="EnsemblMetazoa" id="SCAU006911-PA"/>
    </source>
</evidence>
<evidence type="ECO:0000256" key="3">
    <source>
        <dbReference type="ARBA" id="ARBA00022771"/>
    </source>
</evidence>
<dbReference type="Gene3D" id="3.30.160.60">
    <property type="entry name" value="Classic Zinc Finger"/>
    <property type="match status" value="1"/>
</dbReference>
<dbReference type="EnsemblMetazoa" id="SCAU006911-RA">
    <property type="protein sequence ID" value="SCAU006911-PA"/>
    <property type="gene ID" value="SCAU006911"/>
</dbReference>
<organism evidence="10 11">
    <name type="scientific">Stomoxys calcitrans</name>
    <name type="common">Stable fly</name>
    <name type="synonym">Conops calcitrans</name>
    <dbReference type="NCBI Taxonomy" id="35570"/>
    <lineage>
        <taxon>Eukaryota</taxon>
        <taxon>Metazoa</taxon>
        <taxon>Ecdysozoa</taxon>
        <taxon>Arthropoda</taxon>
        <taxon>Hexapoda</taxon>
        <taxon>Insecta</taxon>
        <taxon>Pterygota</taxon>
        <taxon>Neoptera</taxon>
        <taxon>Endopterygota</taxon>
        <taxon>Diptera</taxon>
        <taxon>Brachycera</taxon>
        <taxon>Muscomorpha</taxon>
        <taxon>Muscoidea</taxon>
        <taxon>Muscidae</taxon>
        <taxon>Stomoxys</taxon>
    </lineage>
</organism>
<dbReference type="SUPFAM" id="SSF57667">
    <property type="entry name" value="beta-beta-alpha zinc fingers"/>
    <property type="match status" value="1"/>
</dbReference>
<evidence type="ECO:0000259" key="9">
    <source>
        <dbReference type="PROSITE" id="PS51915"/>
    </source>
</evidence>
<dbReference type="VEuPathDB" id="VectorBase:SCAU006911"/>
<dbReference type="Gene3D" id="3.40.1800.20">
    <property type="match status" value="1"/>
</dbReference>
<keyword evidence="3 5" id="KW-0863">Zinc-finger</keyword>
<evidence type="ECO:0000259" key="8">
    <source>
        <dbReference type="PROSITE" id="PS50157"/>
    </source>
</evidence>
<keyword evidence="2" id="KW-0677">Repeat</keyword>
<dbReference type="PROSITE" id="PS50157">
    <property type="entry name" value="ZINC_FINGER_C2H2_2"/>
    <property type="match status" value="2"/>
</dbReference>
<dbReference type="SUPFAM" id="SSF57716">
    <property type="entry name" value="Glucocorticoid receptor-like (DNA-binding domain)"/>
    <property type="match status" value="1"/>
</dbReference>
<dbReference type="InterPro" id="IPR036236">
    <property type="entry name" value="Znf_C2H2_sf"/>
</dbReference>
<evidence type="ECO:0000256" key="4">
    <source>
        <dbReference type="ARBA" id="ARBA00022833"/>
    </source>
</evidence>
<feature type="binding site" evidence="6">
    <location>
        <position position="82"/>
    </location>
    <ligand>
        <name>Zn(2+)</name>
        <dbReference type="ChEBI" id="CHEBI:29105"/>
    </ligand>
</feature>
<dbReference type="PROSITE" id="PS51915">
    <property type="entry name" value="ZAD"/>
    <property type="match status" value="1"/>
</dbReference>